<protein>
    <submittedName>
        <fullName evidence="2">Uncharacterized protein</fullName>
    </submittedName>
</protein>
<accession>A0A1G7GPA3</accession>
<dbReference type="STRING" id="1391627.SAMN05216464_110235"/>
<name>A0A1G7GPA3_9SPHI</name>
<evidence type="ECO:0000313" key="2">
    <source>
        <dbReference type="EMBL" id="SDE89952.1"/>
    </source>
</evidence>
<dbReference type="EMBL" id="FNAI01000010">
    <property type="protein sequence ID" value="SDE89952.1"/>
    <property type="molecule type" value="Genomic_DNA"/>
</dbReference>
<dbReference type="Proteomes" id="UP000199072">
    <property type="component" value="Unassembled WGS sequence"/>
</dbReference>
<evidence type="ECO:0000256" key="1">
    <source>
        <dbReference type="SAM" id="Phobius"/>
    </source>
</evidence>
<keyword evidence="1" id="KW-1133">Transmembrane helix</keyword>
<evidence type="ECO:0000313" key="3">
    <source>
        <dbReference type="Proteomes" id="UP000199072"/>
    </source>
</evidence>
<reference evidence="2 3" key="1">
    <citation type="submission" date="2016-10" db="EMBL/GenBank/DDBJ databases">
        <authorList>
            <person name="de Groot N.N."/>
        </authorList>
    </citation>
    <scope>NUCLEOTIDE SEQUENCE [LARGE SCALE GENOMIC DNA]</scope>
    <source>
        <strain evidence="2 3">47C3B</strain>
    </source>
</reference>
<proteinExistence type="predicted"/>
<dbReference type="AlphaFoldDB" id="A0A1G7GPA3"/>
<gene>
    <name evidence="2" type="ORF">SAMN05216464_110235</name>
</gene>
<keyword evidence="3" id="KW-1185">Reference proteome</keyword>
<dbReference type="RefSeq" id="WP_162842713.1">
    <property type="nucleotide sequence ID" value="NZ_FNAI01000010.1"/>
</dbReference>
<keyword evidence="1" id="KW-0472">Membrane</keyword>
<sequence>MSNKFIHAAIYQLSVGNVLQNILFYGMLVFMTWVISYQLNRKKTSARKKSIAT</sequence>
<organism evidence="2 3">
    <name type="scientific">Mucilaginibacter pineti</name>
    <dbReference type="NCBI Taxonomy" id="1391627"/>
    <lineage>
        <taxon>Bacteria</taxon>
        <taxon>Pseudomonadati</taxon>
        <taxon>Bacteroidota</taxon>
        <taxon>Sphingobacteriia</taxon>
        <taxon>Sphingobacteriales</taxon>
        <taxon>Sphingobacteriaceae</taxon>
        <taxon>Mucilaginibacter</taxon>
    </lineage>
</organism>
<keyword evidence="1" id="KW-0812">Transmembrane</keyword>
<feature type="transmembrane region" description="Helical" evidence="1">
    <location>
        <begin position="22"/>
        <end position="39"/>
    </location>
</feature>